<comment type="caution">
    <text evidence="2">The sequence shown here is derived from an EMBL/GenBank/DDBJ whole genome shotgun (WGS) entry which is preliminary data.</text>
</comment>
<keyword evidence="1" id="KW-0732">Signal</keyword>
<gene>
    <name evidence="2" type="ORF">E9232_003154</name>
</gene>
<proteinExistence type="predicted"/>
<dbReference type="PROSITE" id="PS51257">
    <property type="entry name" value="PROKAR_LIPOPROTEIN"/>
    <property type="match status" value="1"/>
</dbReference>
<accession>A0ABU1JPT0</accession>
<name>A0ABU1JPT0_9PROT</name>
<keyword evidence="3" id="KW-1185">Reference proteome</keyword>
<protein>
    <recommendedName>
        <fullName evidence="4">Lipoprotein</fullName>
    </recommendedName>
</protein>
<evidence type="ECO:0000313" key="3">
    <source>
        <dbReference type="Proteomes" id="UP001262410"/>
    </source>
</evidence>
<dbReference type="RefSeq" id="WP_309795181.1">
    <property type="nucleotide sequence ID" value="NZ_JAVDPW010000005.1"/>
</dbReference>
<evidence type="ECO:0000256" key="1">
    <source>
        <dbReference type="SAM" id="SignalP"/>
    </source>
</evidence>
<evidence type="ECO:0008006" key="4">
    <source>
        <dbReference type="Google" id="ProtNLM"/>
    </source>
</evidence>
<dbReference type="Proteomes" id="UP001262410">
    <property type="component" value="Unassembled WGS sequence"/>
</dbReference>
<feature type="chain" id="PRO_5047414768" description="Lipoprotein" evidence="1">
    <location>
        <begin position="23"/>
        <end position="97"/>
    </location>
</feature>
<evidence type="ECO:0000313" key="2">
    <source>
        <dbReference type="EMBL" id="MDR6290628.1"/>
    </source>
</evidence>
<dbReference type="EMBL" id="JAVDPW010000005">
    <property type="protein sequence ID" value="MDR6290628.1"/>
    <property type="molecule type" value="Genomic_DNA"/>
</dbReference>
<feature type="signal peptide" evidence="1">
    <location>
        <begin position="1"/>
        <end position="22"/>
    </location>
</feature>
<reference evidence="2 3" key="1">
    <citation type="submission" date="2023-07" db="EMBL/GenBank/DDBJ databases">
        <title>Sorghum-associated microbial communities from plants grown in Nebraska, USA.</title>
        <authorList>
            <person name="Schachtman D."/>
        </authorList>
    </citation>
    <scope>NUCLEOTIDE SEQUENCE [LARGE SCALE GENOMIC DNA]</scope>
    <source>
        <strain evidence="2 3">584</strain>
    </source>
</reference>
<organism evidence="2 3">
    <name type="scientific">Inquilinus ginsengisoli</name>
    <dbReference type="NCBI Taxonomy" id="363840"/>
    <lineage>
        <taxon>Bacteria</taxon>
        <taxon>Pseudomonadati</taxon>
        <taxon>Pseudomonadota</taxon>
        <taxon>Alphaproteobacteria</taxon>
        <taxon>Rhodospirillales</taxon>
        <taxon>Rhodospirillaceae</taxon>
        <taxon>Inquilinus</taxon>
    </lineage>
</organism>
<sequence length="97" mass="10456">MTRLPILAFAIFSVVAACQANADVKPVANAPLTPQQKEFVGAFQALKAKHGTAADRFQLADFSDAAALTRSVSGPSTIWECHIDDDHLVQCTHEHPQ</sequence>